<dbReference type="Pfam" id="PF00856">
    <property type="entry name" value="SET"/>
    <property type="match status" value="1"/>
</dbReference>
<evidence type="ECO:0000313" key="10">
    <source>
        <dbReference type="EMBL" id="KAF9326904.1"/>
    </source>
</evidence>
<evidence type="ECO:0000256" key="2">
    <source>
        <dbReference type="ARBA" id="ARBA00004286"/>
    </source>
</evidence>
<dbReference type="GO" id="GO:0032259">
    <property type="term" value="P:methylation"/>
    <property type="evidence" value="ECO:0007669"/>
    <property type="project" value="UniProtKB-KW"/>
</dbReference>
<protein>
    <recommendedName>
        <fullName evidence="9">SET domain-containing protein</fullName>
    </recommendedName>
</protein>
<dbReference type="GO" id="GO:0005634">
    <property type="term" value="C:nucleus"/>
    <property type="evidence" value="ECO:0007669"/>
    <property type="project" value="UniProtKB-SubCell"/>
</dbReference>
<dbReference type="SUPFAM" id="SSF82199">
    <property type="entry name" value="SET domain"/>
    <property type="match status" value="1"/>
</dbReference>
<reference evidence="10" key="1">
    <citation type="journal article" date="2020" name="Fungal Divers.">
        <title>Resolving the Mortierellaceae phylogeny through synthesis of multi-gene phylogenetics and phylogenomics.</title>
        <authorList>
            <person name="Vandepol N."/>
            <person name="Liber J."/>
            <person name="Desiro A."/>
            <person name="Na H."/>
            <person name="Kennedy M."/>
            <person name="Barry K."/>
            <person name="Grigoriev I.V."/>
            <person name="Miller A.N."/>
            <person name="O'Donnell K."/>
            <person name="Stajich J.E."/>
            <person name="Bonito G."/>
        </authorList>
    </citation>
    <scope>NUCLEOTIDE SEQUENCE</scope>
    <source>
        <strain evidence="10">NVP1</strain>
    </source>
</reference>
<dbReference type="GO" id="GO:0005694">
    <property type="term" value="C:chromosome"/>
    <property type="evidence" value="ECO:0007669"/>
    <property type="project" value="UniProtKB-SubCell"/>
</dbReference>
<dbReference type="InterPro" id="IPR041938">
    <property type="entry name" value="Hist-Lys_N-MTase_N"/>
</dbReference>
<keyword evidence="5" id="KW-0808">Transferase</keyword>
<evidence type="ECO:0000313" key="11">
    <source>
        <dbReference type="Proteomes" id="UP000696485"/>
    </source>
</evidence>
<dbReference type="Gene3D" id="1.10.10.1700">
    <property type="entry name" value="Histone-lysine N-methyltransferase"/>
    <property type="match status" value="1"/>
</dbReference>
<keyword evidence="11" id="KW-1185">Reference proteome</keyword>
<dbReference type="AlphaFoldDB" id="A0A9P5SEC4"/>
<dbReference type="PROSITE" id="PS50280">
    <property type="entry name" value="SET"/>
    <property type="match status" value="1"/>
</dbReference>
<keyword evidence="4" id="KW-0489">Methyltransferase</keyword>
<organism evidence="10 11">
    <name type="scientific">Podila minutissima</name>
    <dbReference type="NCBI Taxonomy" id="64525"/>
    <lineage>
        <taxon>Eukaryota</taxon>
        <taxon>Fungi</taxon>
        <taxon>Fungi incertae sedis</taxon>
        <taxon>Mucoromycota</taxon>
        <taxon>Mortierellomycotina</taxon>
        <taxon>Mortierellomycetes</taxon>
        <taxon>Mortierellales</taxon>
        <taxon>Mortierellaceae</taxon>
        <taxon>Podila</taxon>
    </lineage>
</organism>
<keyword evidence="7" id="KW-0156">Chromatin regulator</keyword>
<name>A0A9P5SEC4_9FUNG</name>
<evidence type="ECO:0000259" key="9">
    <source>
        <dbReference type="PROSITE" id="PS50280"/>
    </source>
</evidence>
<dbReference type="EMBL" id="JAAAUY010000722">
    <property type="protein sequence ID" value="KAF9326904.1"/>
    <property type="molecule type" value="Genomic_DNA"/>
</dbReference>
<proteinExistence type="predicted"/>
<evidence type="ECO:0000256" key="8">
    <source>
        <dbReference type="ARBA" id="ARBA00023242"/>
    </source>
</evidence>
<dbReference type="Proteomes" id="UP000696485">
    <property type="component" value="Unassembled WGS sequence"/>
</dbReference>
<evidence type="ECO:0000256" key="3">
    <source>
        <dbReference type="ARBA" id="ARBA00022454"/>
    </source>
</evidence>
<dbReference type="InterPro" id="IPR001214">
    <property type="entry name" value="SET_dom"/>
</dbReference>
<dbReference type="PANTHER" id="PTHR12977:SF4">
    <property type="entry name" value="HISTONE-LYSINE N-METHYLTRANSFERASE KMT5B"/>
    <property type="match status" value="1"/>
</dbReference>
<keyword evidence="8" id="KW-0539">Nucleus</keyword>
<keyword evidence="6" id="KW-0949">S-adenosyl-L-methionine</keyword>
<evidence type="ECO:0000256" key="4">
    <source>
        <dbReference type="ARBA" id="ARBA00022603"/>
    </source>
</evidence>
<accession>A0A9P5SEC4</accession>
<keyword evidence="3" id="KW-0158">Chromosome</keyword>
<dbReference type="InterPro" id="IPR046341">
    <property type="entry name" value="SET_dom_sf"/>
</dbReference>
<comment type="subcellular location">
    <subcellularLocation>
        <location evidence="2">Chromosome</location>
    </subcellularLocation>
    <subcellularLocation>
        <location evidence="1">Nucleus</location>
    </subcellularLocation>
</comment>
<dbReference type="InterPro" id="IPR039977">
    <property type="entry name" value="Suv4-20/Set9"/>
</dbReference>
<comment type="caution">
    <text evidence="10">The sequence shown here is derived from an EMBL/GenBank/DDBJ whole genome shotgun (WGS) entry which is preliminary data.</text>
</comment>
<evidence type="ECO:0000256" key="1">
    <source>
        <dbReference type="ARBA" id="ARBA00004123"/>
    </source>
</evidence>
<feature type="domain" description="SET" evidence="9">
    <location>
        <begin position="80"/>
        <end position="195"/>
    </location>
</feature>
<dbReference type="Gene3D" id="2.170.270.10">
    <property type="entry name" value="SET domain"/>
    <property type="match status" value="1"/>
</dbReference>
<dbReference type="CDD" id="cd10524">
    <property type="entry name" value="SET_Suv4-20-like"/>
    <property type="match status" value="1"/>
</dbReference>
<evidence type="ECO:0000256" key="7">
    <source>
        <dbReference type="ARBA" id="ARBA00022853"/>
    </source>
</evidence>
<evidence type="ECO:0000256" key="6">
    <source>
        <dbReference type="ARBA" id="ARBA00022691"/>
    </source>
</evidence>
<dbReference type="GO" id="GO:0042799">
    <property type="term" value="F:histone H4K20 methyltransferase activity"/>
    <property type="evidence" value="ECO:0007669"/>
    <property type="project" value="TreeGrafter"/>
</dbReference>
<evidence type="ECO:0000256" key="5">
    <source>
        <dbReference type="ARBA" id="ARBA00022679"/>
    </source>
</evidence>
<dbReference type="SMART" id="SM00317">
    <property type="entry name" value="SET"/>
    <property type="match status" value="1"/>
</dbReference>
<sequence>MDLQTLSSLDDLLSDVLLDGVHLWFQTHKMSKDYQPLCLPQEAILRIIQKRVIIDRRVPDAVRELLEHARRYLNVYLPSAGFEISQTDRYSALTNKSEACVIATRVFEAGHELRFCAGSIANLTIQEERDLEKKTSDFSVIRTSRRGTCLFLGPARFVNHDCDPNCNFMPVGADVICFKTLKSIDVNEEITTYYGDNYFGVGNQECLCATCESLLYSTATQKTTK</sequence>
<gene>
    <name evidence="10" type="ORF">BG006_009724</name>
</gene>
<dbReference type="PANTHER" id="PTHR12977">
    <property type="entry name" value="SUPPRESSOR OF VARIEGATION 4-20-RELATED"/>
    <property type="match status" value="1"/>
</dbReference>